<dbReference type="InterPro" id="IPR051088">
    <property type="entry name" value="PTS_Sugar-EIIC/EIIB"/>
</dbReference>
<feature type="transmembrane region" description="Helical" evidence="9">
    <location>
        <begin position="31"/>
        <end position="51"/>
    </location>
</feature>
<feature type="transmembrane region" description="Helical" evidence="9">
    <location>
        <begin position="94"/>
        <end position="113"/>
    </location>
</feature>
<evidence type="ECO:0000256" key="4">
    <source>
        <dbReference type="ARBA" id="ARBA00022597"/>
    </source>
</evidence>
<evidence type="ECO:0000256" key="3">
    <source>
        <dbReference type="ARBA" id="ARBA00022475"/>
    </source>
</evidence>
<keyword evidence="6 9" id="KW-1133">Transmembrane helix</keyword>
<evidence type="ECO:0000256" key="6">
    <source>
        <dbReference type="ARBA" id="ARBA00022989"/>
    </source>
</evidence>
<dbReference type="PROSITE" id="PS51105">
    <property type="entry name" value="PTS_EIIC_TYPE_3"/>
    <property type="match status" value="1"/>
</dbReference>
<evidence type="ECO:0000256" key="9">
    <source>
        <dbReference type="SAM" id="Phobius"/>
    </source>
</evidence>
<evidence type="ECO:0000256" key="8">
    <source>
        <dbReference type="PIRNR" id="PIRNR006351"/>
    </source>
</evidence>
<dbReference type="GO" id="GO:0009401">
    <property type="term" value="P:phosphoenolpyruvate-dependent sugar phosphotransferase system"/>
    <property type="evidence" value="ECO:0007669"/>
    <property type="project" value="InterPro"/>
</dbReference>
<keyword evidence="5 9" id="KW-0812">Transmembrane</keyword>
<reference evidence="11 12" key="1">
    <citation type="submission" date="2018-07" db="EMBL/GenBank/DDBJ databases">
        <title>Genome sequences of six Lactobacillus spp. isolated from bumble bee guts.</title>
        <authorList>
            <person name="Motta E.V.S."/>
            <person name="Moran N.A."/>
        </authorList>
    </citation>
    <scope>NUCLEOTIDE SEQUENCE [LARGE SCALE GENOMIC DNA]</scope>
    <source>
        <strain evidence="11 12">LV-8.1</strain>
    </source>
</reference>
<feature type="transmembrane region" description="Helical" evidence="9">
    <location>
        <begin position="230"/>
        <end position="252"/>
    </location>
</feature>
<name>A0A3R7CLX5_9LACO</name>
<feature type="transmembrane region" description="Helical" evidence="9">
    <location>
        <begin position="377"/>
        <end position="395"/>
    </location>
</feature>
<comment type="function">
    <text evidence="8">The phosphoenolpyruvate-dependent sugar phosphotransferase system (PTS), a major carbohydrate active -transport system, catalyzes the phosphorylation of incoming sugar substrates concomitant with their translocation across the cell membrane.</text>
</comment>
<keyword evidence="2 8" id="KW-0813">Transport</keyword>
<dbReference type="Proteomes" id="UP000284822">
    <property type="component" value="Unassembled WGS sequence"/>
</dbReference>
<comment type="caution">
    <text evidence="11">The sequence shown here is derived from an EMBL/GenBank/DDBJ whole genome shotgun (WGS) entry which is preliminary data.</text>
</comment>
<feature type="transmembrane region" description="Helical" evidence="9">
    <location>
        <begin position="205"/>
        <end position="223"/>
    </location>
</feature>
<evidence type="ECO:0000256" key="1">
    <source>
        <dbReference type="ARBA" id="ARBA00004651"/>
    </source>
</evidence>
<sequence length="410" mass="46059">MNAITKWLNDTLTPFTRKISKNIWIQSIQNAIMMSLPMIFVGSLISVLNLFKNIWKGMPDLTPINTFSFGIFSLFISFLLPYQIMEKKKQSKKKIIAGFSSMGLFLMLIDIKFTSKRATLDFNRLGAGGMLVAIFAGIIVAIIMNFFSKFSFFKEDTSIPEIVTSWFDSMIPISIILFIGYILVYLMKFDFFKLVVDIFNPITNFAQTLPGFLAVCFIPVLIYSFGISSWIVTPVTFTICLGAIAANAAAVAKGQPATNITTFEVIYCGWVFIGGQGGTLPLNIMMLGAKSEKLKAISRATIIPSIFNINEPLVFGTPITWNPMLMIPMWINSLTVPTIVYLTLKNGLVSIPDKLFTMYNLPQPISTWLVCPEVGEIILYVIVFILLSITWYPFYKVYDSQCVKEEQSIN</sequence>
<organism evidence="11 12">
    <name type="scientific">Bombilactobacillus bombi</name>
    <dbReference type="NCBI Taxonomy" id="1303590"/>
    <lineage>
        <taxon>Bacteria</taxon>
        <taxon>Bacillati</taxon>
        <taxon>Bacillota</taxon>
        <taxon>Bacilli</taxon>
        <taxon>Lactobacillales</taxon>
        <taxon>Lactobacillaceae</taxon>
        <taxon>Bombilactobacillus</taxon>
    </lineage>
</organism>
<dbReference type="InterPro" id="IPR003352">
    <property type="entry name" value="PTS_EIIC"/>
</dbReference>
<feature type="transmembrane region" description="Helical" evidence="9">
    <location>
        <begin position="125"/>
        <end position="147"/>
    </location>
</feature>
<keyword evidence="4 8" id="KW-0762">Sugar transport</keyword>
<evidence type="ECO:0000313" key="11">
    <source>
        <dbReference type="EMBL" id="RHW48414.1"/>
    </source>
</evidence>
<evidence type="ECO:0000259" key="10">
    <source>
        <dbReference type="PROSITE" id="PS51105"/>
    </source>
</evidence>
<evidence type="ECO:0000313" key="12">
    <source>
        <dbReference type="Proteomes" id="UP000284822"/>
    </source>
</evidence>
<gene>
    <name evidence="11" type="ORF">DS832_02355</name>
</gene>
<comment type="subcellular location">
    <subcellularLocation>
        <location evidence="1">Cell membrane</location>
        <topology evidence="1">Multi-pass membrane protein</topology>
    </subcellularLocation>
</comment>
<dbReference type="GO" id="GO:1902815">
    <property type="term" value="P:N,N'-diacetylchitobiose import"/>
    <property type="evidence" value="ECO:0007669"/>
    <property type="project" value="TreeGrafter"/>
</dbReference>
<dbReference type="InterPro" id="IPR004796">
    <property type="entry name" value="PTS_IIC_cello"/>
</dbReference>
<protein>
    <recommendedName>
        <fullName evidence="8">Permease IIC component</fullName>
    </recommendedName>
</protein>
<proteinExistence type="predicted"/>
<keyword evidence="7 8" id="KW-0472">Membrane</keyword>
<evidence type="ECO:0000256" key="5">
    <source>
        <dbReference type="ARBA" id="ARBA00022692"/>
    </source>
</evidence>
<dbReference type="EMBL" id="QOCS01000005">
    <property type="protein sequence ID" value="RHW48414.1"/>
    <property type="molecule type" value="Genomic_DNA"/>
</dbReference>
<feature type="transmembrane region" description="Helical" evidence="9">
    <location>
        <begin position="63"/>
        <end position="82"/>
    </location>
</feature>
<evidence type="ECO:0000256" key="7">
    <source>
        <dbReference type="ARBA" id="ARBA00023136"/>
    </source>
</evidence>
<feature type="transmembrane region" description="Helical" evidence="9">
    <location>
        <begin position="325"/>
        <end position="344"/>
    </location>
</feature>
<dbReference type="Pfam" id="PF02378">
    <property type="entry name" value="PTS_EIIC"/>
    <property type="match status" value="1"/>
</dbReference>
<feature type="transmembrane region" description="Helical" evidence="9">
    <location>
        <begin position="264"/>
        <end position="289"/>
    </location>
</feature>
<feature type="domain" description="PTS EIIC type-3" evidence="10">
    <location>
        <begin position="8"/>
        <end position="394"/>
    </location>
</feature>
<evidence type="ECO:0000256" key="2">
    <source>
        <dbReference type="ARBA" id="ARBA00022448"/>
    </source>
</evidence>
<dbReference type="GO" id="GO:0005886">
    <property type="term" value="C:plasma membrane"/>
    <property type="evidence" value="ECO:0007669"/>
    <property type="project" value="UniProtKB-SubCell"/>
</dbReference>
<dbReference type="InterPro" id="IPR004501">
    <property type="entry name" value="PTS_EIIC_3"/>
</dbReference>
<dbReference type="PANTHER" id="PTHR33989:SF4">
    <property type="entry name" value="PTS SYSTEM N,N'-DIACETYLCHITOBIOSE-SPECIFIC EIIC COMPONENT"/>
    <property type="match status" value="1"/>
</dbReference>
<dbReference type="GO" id="GO:0008982">
    <property type="term" value="F:protein-N(PI)-phosphohistidine-sugar phosphotransferase activity"/>
    <property type="evidence" value="ECO:0007669"/>
    <property type="project" value="UniProtKB-UniRule"/>
</dbReference>
<keyword evidence="3 8" id="KW-1003">Cell membrane</keyword>
<dbReference type="PIRSF" id="PIRSF006351">
    <property type="entry name" value="PTS_EIIC-Cellobiose"/>
    <property type="match status" value="1"/>
</dbReference>
<dbReference type="PANTHER" id="PTHR33989">
    <property type="match status" value="1"/>
</dbReference>
<accession>A0A3R7CLX5</accession>
<feature type="transmembrane region" description="Helical" evidence="9">
    <location>
        <begin position="167"/>
        <end position="185"/>
    </location>
</feature>
<dbReference type="AlphaFoldDB" id="A0A3R7CLX5"/>
<dbReference type="RefSeq" id="WP_118910167.1">
    <property type="nucleotide sequence ID" value="NZ_QOCS01000005.1"/>
</dbReference>